<dbReference type="GO" id="GO:0005794">
    <property type="term" value="C:Golgi apparatus"/>
    <property type="evidence" value="ECO:0007669"/>
    <property type="project" value="TreeGrafter"/>
</dbReference>
<evidence type="ECO:0000313" key="7">
    <source>
        <dbReference type="Proteomes" id="UP000095282"/>
    </source>
</evidence>
<keyword evidence="7" id="KW-1185">Reference proteome</keyword>
<evidence type="ECO:0000256" key="4">
    <source>
        <dbReference type="ARBA" id="ARBA00022989"/>
    </source>
</evidence>
<keyword evidence="3" id="KW-0735">Signal-anchor</keyword>
<proteinExistence type="predicted"/>
<keyword evidence="2" id="KW-0812">Transmembrane</keyword>
<dbReference type="eggNOG" id="KOG3765">
    <property type="taxonomic scope" value="Eukaryota"/>
</dbReference>
<dbReference type="InterPro" id="IPR051292">
    <property type="entry name" value="Xyl/GlcA_transferase"/>
</dbReference>
<dbReference type="Proteomes" id="UP000095282">
    <property type="component" value="Unplaced"/>
</dbReference>
<evidence type="ECO:0000256" key="5">
    <source>
        <dbReference type="ARBA" id="ARBA00023136"/>
    </source>
</evidence>
<keyword evidence="5" id="KW-0472">Membrane</keyword>
<dbReference type="GO" id="GO:0035269">
    <property type="term" value="P:protein O-linked glycosylation via mannose"/>
    <property type="evidence" value="ECO:0007669"/>
    <property type="project" value="TreeGrafter"/>
</dbReference>
<dbReference type="STRING" id="1561998.A0A1I7U1A0"/>
<evidence type="ECO:0000256" key="1">
    <source>
        <dbReference type="ARBA" id="ARBA00004606"/>
    </source>
</evidence>
<organism evidence="7 8">
    <name type="scientific">Caenorhabditis tropicalis</name>
    <dbReference type="NCBI Taxonomy" id="1561998"/>
    <lineage>
        <taxon>Eukaryota</taxon>
        <taxon>Metazoa</taxon>
        <taxon>Ecdysozoa</taxon>
        <taxon>Nematoda</taxon>
        <taxon>Chromadorea</taxon>
        <taxon>Rhabditida</taxon>
        <taxon>Rhabditina</taxon>
        <taxon>Rhabditomorpha</taxon>
        <taxon>Rhabditoidea</taxon>
        <taxon>Rhabditidae</taxon>
        <taxon>Peloderinae</taxon>
        <taxon>Caenorhabditis</taxon>
    </lineage>
</organism>
<dbReference type="GO" id="GO:0015020">
    <property type="term" value="F:glucuronosyltransferase activity"/>
    <property type="evidence" value="ECO:0007669"/>
    <property type="project" value="TreeGrafter"/>
</dbReference>
<dbReference type="Pfam" id="PF13896">
    <property type="entry name" value="Glyco_transf_49"/>
    <property type="match status" value="1"/>
</dbReference>
<accession>A0A1I7U1A0</accession>
<keyword evidence="4" id="KW-1133">Transmembrane helix</keyword>
<protein>
    <submittedName>
        <fullName evidence="8">Hexosyltransferase</fullName>
    </submittedName>
</protein>
<dbReference type="GO" id="GO:0042285">
    <property type="term" value="F:xylosyltransferase activity"/>
    <property type="evidence" value="ECO:0007669"/>
    <property type="project" value="TreeGrafter"/>
</dbReference>
<reference evidence="8" key="1">
    <citation type="submission" date="2016-11" db="UniProtKB">
        <authorList>
            <consortium name="WormBaseParasite"/>
        </authorList>
    </citation>
    <scope>IDENTIFICATION</scope>
</reference>
<evidence type="ECO:0000256" key="3">
    <source>
        <dbReference type="ARBA" id="ARBA00022968"/>
    </source>
</evidence>
<dbReference type="SUPFAM" id="SSF53448">
    <property type="entry name" value="Nucleotide-diphospho-sugar transferases"/>
    <property type="match status" value="1"/>
</dbReference>
<sequence length="401" mass="46893">MMDLDRLREGNWNTKWREVANKYLRIHGKTTMSDQDIFNAYIHDYPNEIKTLPCEYNFQLGALTKSEELCDETPLALHFNSQNKTVRKNYVLYNEIRKEIDGIDGSDLRRRRNVQRRSVPPSEAKVRRRDICTAYIPNQQFRILPNSLGRMKKTAKLCLVTQFSKDRMHNFMNNANNWKLPISAAIYGTDLELMEIANAVKLSNRQDIALHMVFKDSKEDDAIYPINYLRNVAMNYSNCEYILMADVDFMIYGDVVSLQDQVRELKDSQVLIIPAFETANENITDVSQFPQTKDQVSKSILDGKVDYQKNYEPYFVIKQADCPLYDQRFGGFGWNKVVHVLKLQMLSMEFIVSPTSFMIHQNHNVSDSLALWRNDIHYQKCLHKLKKIFIVETARKLGMEI</sequence>
<dbReference type="WBParaSite" id="Csp11.Scaffold629.g13846.t1">
    <property type="protein sequence ID" value="Csp11.Scaffold629.g13846.t1"/>
    <property type="gene ID" value="Csp11.Scaffold629.g13846"/>
</dbReference>
<dbReference type="Gene3D" id="3.90.550.10">
    <property type="entry name" value="Spore Coat Polysaccharide Biosynthesis Protein SpsA, Chain A"/>
    <property type="match status" value="2"/>
</dbReference>
<dbReference type="PANTHER" id="PTHR12270:SF25">
    <property type="entry name" value="GLYCOSYLTRANSFERASE-LIKE PROTEIN LARGE"/>
    <property type="match status" value="1"/>
</dbReference>
<dbReference type="AlphaFoldDB" id="A0A1I7U1A0"/>
<comment type="subcellular location">
    <subcellularLocation>
        <location evidence="1">Membrane</location>
        <topology evidence="1">Single-pass type II membrane protein</topology>
    </subcellularLocation>
</comment>
<evidence type="ECO:0000313" key="8">
    <source>
        <dbReference type="WBParaSite" id="Csp11.Scaffold629.g13846.t1"/>
    </source>
</evidence>
<keyword evidence="6" id="KW-0325">Glycoprotein</keyword>
<evidence type="ECO:0000256" key="2">
    <source>
        <dbReference type="ARBA" id="ARBA00022692"/>
    </source>
</evidence>
<name>A0A1I7U1A0_9PELO</name>
<dbReference type="GO" id="GO:0016020">
    <property type="term" value="C:membrane"/>
    <property type="evidence" value="ECO:0007669"/>
    <property type="project" value="UniProtKB-SubCell"/>
</dbReference>
<dbReference type="PANTHER" id="PTHR12270">
    <property type="entry name" value="GLYCOSYLTRANSFERASE-RELATED"/>
    <property type="match status" value="1"/>
</dbReference>
<evidence type="ECO:0000256" key="6">
    <source>
        <dbReference type="ARBA" id="ARBA00023180"/>
    </source>
</evidence>
<dbReference type="InterPro" id="IPR029044">
    <property type="entry name" value="Nucleotide-diphossugar_trans"/>
</dbReference>